<evidence type="ECO:0000313" key="4">
    <source>
        <dbReference type="EMBL" id="RIA91088.1"/>
    </source>
</evidence>
<reference evidence="4 5" key="1">
    <citation type="submission" date="2018-06" db="EMBL/GenBank/DDBJ databases">
        <title>Comparative genomics reveals the genomic features of Rhizophagus irregularis, R. cerebriforme, R. diaphanum and Gigaspora rosea, and their symbiotic lifestyle signature.</title>
        <authorList>
            <person name="Morin E."/>
            <person name="San Clemente H."/>
            <person name="Chen E.C.H."/>
            <person name="De La Providencia I."/>
            <person name="Hainaut M."/>
            <person name="Kuo A."/>
            <person name="Kohler A."/>
            <person name="Murat C."/>
            <person name="Tang N."/>
            <person name="Roy S."/>
            <person name="Loubradou J."/>
            <person name="Henrissat B."/>
            <person name="Grigoriev I.V."/>
            <person name="Corradi N."/>
            <person name="Roux C."/>
            <person name="Martin F.M."/>
        </authorList>
    </citation>
    <scope>NUCLEOTIDE SEQUENCE [LARGE SCALE GENOMIC DNA]</scope>
    <source>
        <strain evidence="4 5">DAOM 227022</strain>
    </source>
</reference>
<dbReference type="SUPFAM" id="SSF57850">
    <property type="entry name" value="RING/U-box"/>
    <property type="match status" value="1"/>
</dbReference>
<keyword evidence="1" id="KW-0863">Zinc-finger</keyword>
<accession>A0A397SYF2</accession>
<evidence type="ECO:0000259" key="3">
    <source>
        <dbReference type="PROSITE" id="PS50271"/>
    </source>
</evidence>
<gene>
    <name evidence="4" type="ORF">C1645_768314</name>
</gene>
<keyword evidence="4" id="KW-0378">Hydrolase</keyword>
<sequence length="253" mass="29565">MTYNNNNNNNNNNLEDTGKIIDKLGIGFNKLLKENQNLRQLIIKKNDEIKLLHKNYDDLKNSLIEKNNEITNYQVENLDLHIQIARFQQDNIGDSLLINDHSQQKVIENNYKMCDHVNNFVNLKKLEKKLQRKHLKFNCKTCVKNTETLLAITAEITPSLSSNDVTPKSQIYICLTCAKLHCGRYDKGHAFQHFEKKKHALVINLETFNIWCYECDDEIIPSTKYNQVVADAQTYIRKHLKVNEEEDIQGKFI</sequence>
<dbReference type="SMART" id="SM00290">
    <property type="entry name" value="ZnF_UBP"/>
    <property type="match status" value="1"/>
</dbReference>
<dbReference type="Proteomes" id="UP000265703">
    <property type="component" value="Unassembled WGS sequence"/>
</dbReference>
<dbReference type="GO" id="GO:0016787">
    <property type="term" value="F:hydrolase activity"/>
    <property type="evidence" value="ECO:0007669"/>
    <property type="project" value="UniProtKB-KW"/>
</dbReference>
<dbReference type="InterPro" id="IPR001607">
    <property type="entry name" value="Znf_UBP"/>
</dbReference>
<proteinExistence type="predicted"/>
<feature type="domain" description="UBP-type" evidence="3">
    <location>
        <begin position="112"/>
        <end position="239"/>
    </location>
</feature>
<evidence type="ECO:0000313" key="5">
    <source>
        <dbReference type="Proteomes" id="UP000265703"/>
    </source>
</evidence>
<dbReference type="Pfam" id="PF02148">
    <property type="entry name" value="zf-UBP"/>
    <property type="match status" value="1"/>
</dbReference>
<dbReference type="AlphaFoldDB" id="A0A397SYF2"/>
<keyword evidence="1" id="KW-0862">Zinc</keyword>
<dbReference type="STRING" id="658196.A0A397SYF2"/>
<evidence type="ECO:0000256" key="2">
    <source>
        <dbReference type="SAM" id="Coils"/>
    </source>
</evidence>
<dbReference type="PROSITE" id="PS50271">
    <property type="entry name" value="ZF_UBP"/>
    <property type="match status" value="1"/>
</dbReference>
<dbReference type="GO" id="GO:0008270">
    <property type="term" value="F:zinc ion binding"/>
    <property type="evidence" value="ECO:0007669"/>
    <property type="project" value="UniProtKB-KW"/>
</dbReference>
<organism evidence="4 5">
    <name type="scientific">Glomus cerebriforme</name>
    <dbReference type="NCBI Taxonomy" id="658196"/>
    <lineage>
        <taxon>Eukaryota</taxon>
        <taxon>Fungi</taxon>
        <taxon>Fungi incertae sedis</taxon>
        <taxon>Mucoromycota</taxon>
        <taxon>Glomeromycotina</taxon>
        <taxon>Glomeromycetes</taxon>
        <taxon>Glomerales</taxon>
        <taxon>Glomeraceae</taxon>
        <taxon>Glomus</taxon>
    </lineage>
</organism>
<keyword evidence="1" id="KW-0479">Metal-binding</keyword>
<evidence type="ECO:0000256" key="1">
    <source>
        <dbReference type="PROSITE-ProRule" id="PRU00502"/>
    </source>
</evidence>
<dbReference type="OrthoDB" id="2312259at2759"/>
<dbReference type="Gene3D" id="3.30.40.10">
    <property type="entry name" value="Zinc/RING finger domain, C3HC4 (zinc finger)"/>
    <property type="match status" value="1"/>
</dbReference>
<name>A0A397SYF2_9GLOM</name>
<protein>
    <submittedName>
        <fullName evidence="4">Zn-finger in ubiquitin-hydrolases and other protein</fullName>
    </submittedName>
</protein>
<dbReference type="InterPro" id="IPR013083">
    <property type="entry name" value="Znf_RING/FYVE/PHD"/>
</dbReference>
<comment type="caution">
    <text evidence="4">The sequence shown here is derived from an EMBL/GenBank/DDBJ whole genome shotgun (WGS) entry which is preliminary data.</text>
</comment>
<feature type="coiled-coil region" evidence="2">
    <location>
        <begin position="28"/>
        <end position="76"/>
    </location>
</feature>
<keyword evidence="5" id="KW-1185">Reference proteome</keyword>
<keyword evidence="2" id="KW-0175">Coiled coil</keyword>
<dbReference type="EMBL" id="QKYT01000162">
    <property type="protein sequence ID" value="RIA91088.1"/>
    <property type="molecule type" value="Genomic_DNA"/>
</dbReference>